<keyword evidence="4 5" id="KW-0472">Membrane</keyword>
<keyword evidence="6" id="KW-0808">Transferase</keyword>
<dbReference type="Proteomes" id="UP000230790">
    <property type="component" value="Unassembled WGS sequence"/>
</dbReference>
<name>A0A2M8QFS3_9CHLR</name>
<sequence>MKRTAFGSRGEGWVVVQFTLLPLLLAATWLAPSGAPWPLALGWLARGLGAIIAVGAAGLFTWGVAALGRNLTPNPKPLEDGHLVRTGAYALVRHPIYAGVIFGMLAIGLFLNSIVGLLSSVVLFIFFDLKSRREERWLREKYPEYADYCRRTRKLIPFVY</sequence>
<dbReference type="PANTHER" id="PTHR43847:SF1">
    <property type="entry name" value="BLL3993 PROTEIN"/>
    <property type="match status" value="1"/>
</dbReference>
<organism evidence="6 7">
    <name type="scientific">Candidatus Thermofonsia Clade 3 bacterium</name>
    <dbReference type="NCBI Taxonomy" id="2364212"/>
    <lineage>
        <taxon>Bacteria</taxon>
        <taxon>Bacillati</taxon>
        <taxon>Chloroflexota</taxon>
        <taxon>Candidatus Thermofontia</taxon>
        <taxon>Candidatus Thermofonsia Clade 3</taxon>
    </lineage>
</organism>
<gene>
    <name evidence="6" type="ORF">CUN48_02500</name>
</gene>
<comment type="subcellular location">
    <subcellularLocation>
        <location evidence="1">Endomembrane system</location>
        <topology evidence="1">Multi-pass membrane protein</topology>
    </subcellularLocation>
</comment>
<evidence type="ECO:0000313" key="7">
    <source>
        <dbReference type="Proteomes" id="UP000230790"/>
    </source>
</evidence>
<reference evidence="6 7" key="1">
    <citation type="submission" date="2017-11" db="EMBL/GenBank/DDBJ databases">
        <title>Evolution of Phototrophy in the Chloroflexi Phylum Driven by Horizontal Gene Transfer.</title>
        <authorList>
            <person name="Ward L.M."/>
            <person name="Hemp J."/>
            <person name="Shih P.M."/>
            <person name="Mcglynn S.E."/>
            <person name="Fischer W."/>
        </authorList>
    </citation>
    <scope>NUCLEOTIDE SEQUENCE [LARGE SCALE GENOMIC DNA]</scope>
    <source>
        <strain evidence="6">JP3_7</strain>
    </source>
</reference>
<evidence type="ECO:0000256" key="1">
    <source>
        <dbReference type="ARBA" id="ARBA00004127"/>
    </source>
</evidence>
<dbReference type="Gene3D" id="1.20.120.1630">
    <property type="match status" value="1"/>
</dbReference>
<keyword evidence="3 5" id="KW-1133">Transmembrane helix</keyword>
<evidence type="ECO:0000256" key="5">
    <source>
        <dbReference type="SAM" id="Phobius"/>
    </source>
</evidence>
<dbReference type="AlphaFoldDB" id="A0A2M8QFS3"/>
<dbReference type="InterPro" id="IPR007318">
    <property type="entry name" value="Phopholipid_MeTrfase"/>
</dbReference>
<feature type="transmembrane region" description="Helical" evidence="5">
    <location>
        <begin position="43"/>
        <end position="65"/>
    </location>
</feature>
<evidence type="ECO:0000256" key="2">
    <source>
        <dbReference type="ARBA" id="ARBA00022692"/>
    </source>
</evidence>
<dbReference type="GO" id="GO:0008168">
    <property type="term" value="F:methyltransferase activity"/>
    <property type="evidence" value="ECO:0007669"/>
    <property type="project" value="UniProtKB-KW"/>
</dbReference>
<dbReference type="EMBL" id="PGTN01000009">
    <property type="protein sequence ID" value="PJF48656.1"/>
    <property type="molecule type" value="Genomic_DNA"/>
</dbReference>
<dbReference type="PANTHER" id="PTHR43847">
    <property type="entry name" value="BLL3993 PROTEIN"/>
    <property type="match status" value="1"/>
</dbReference>
<feature type="transmembrane region" description="Helical" evidence="5">
    <location>
        <begin position="12"/>
        <end position="31"/>
    </location>
</feature>
<proteinExistence type="predicted"/>
<keyword evidence="6" id="KW-0489">Methyltransferase</keyword>
<keyword evidence="2 5" id="KW-0812">Transmembrane</keyword>
<evidence type="ECO:0000256" key="4">
    <source>
        <dbReference type="ARBA" id="ARBA00023136"/>
    </source>
</evidence>
<dbReference type="GO" id="GO:0032259">
    <property type="term" value="P:methylation"/>
    <property type="evidence" value="ECO:0007669"/>
    <property type="project" value="UniProtKB-KW"/>
</dbReference>
<protein>
    <submittedName>
        <fullName evidence="6">Isoprenylcysteine carboxylmethyltransferase family protein</fullName>
    </submittedName>
</protein>
<evidence type="ECO:0000313" key="6">
    <source>
        <dbReference type="EMBL" id="PJF48656.1"/>
    </source>
</evidence>
<evidence type="ECO:0000256" key="3">
    <source>
        <dbReference type="ARBA" id="ARBA00022989"/>
    </source>
</evidence>
<dbReference type="Pfam" id="PF04191">
    <property type="entry name" value="PEMT"/>
    <property type="match status" value="1"/>
</dbReference>
<feature type="transmembrane region" description="Helical" evidence="5">
    <location>
        <begin position="96"/>
        <end position="129"/>
    </location>
</feature>
<accession>A0A2M8QFS3</accession>
<dbReference type="InterPro" id="IPR052527">
    <property type="entry name" value="Metal_cation-efflux_comp"/>
</dbReference>
<comment type="caution">
    <text evidence="6">The sequence shown here is derived from an EMBL/GenBank/DDBJ whole genome shotgun (WGS) entry which is preliminary data.</text>
</comment>
<dbReference type="GO" id="GO:0012505">
    <property type="term" value="C:endomembrane system"/>
    <property type="evidence" value="ECO:0007669"/>
    <property type="project" value="UniProtKB-SubCell"/>
</dbReference>